<dbReference type="AlphaFoldDB" id="A0AAN9QSB6"/>
<accession>A0AAN9QSB6</accession>
<keyword evidence="2" id="KW-1185">Reference proteome</keyword>
<dbReference type="EMBL" id="JAYMYQ010000003">
    <property type="protein sequence ID" value="KAK7345006.1"/>
    <property type="molecule type" value="Genomic_DNA"/>
</dbReference>
<evidence type="ECO:0000313" key="2">
    <source>
        <dbReference type="Proteomes" id="UP001367508"/>
    </source>
</evidence>
<comment type="caution">
    <text evidence="1">The sequence shown here is derived from an EMBL/GenBank/DDBJ whole genome shotgun (WGS) entry which is preliminary data.</text>
</comment>
<evidence type="ECO:0000313" key="1">
    <source>
        <dbReference type="EMBL" id="KAK7345006.1"/>
    </source>
</evidence>
<reference evidence="1 2" key="1">
    <citation type="submission" date="2024-01" db="EMBL/GenBank/DDBJ databases">
        <title>The genomes of 5 underutilized Papilionoideae crops provide insights into root nodulation and disease resistanc.</title>
        <authorList>
            <person name="Jiang F."/>
        </authorList>
    </citation>
    <scope>NUCLEOTIDE SEQUENCE [LARGE SCALE GENOMIC DNA]</scope>
    <source>
        <strain evidence="1">LVBAO_FW01</strain>
        <tissue evidence="1">Leaves</tissue>
    </source>
</reference>
<dbReference type="Proteomes" id="UP001367508">
    <property type="component" value="Unassembled WGS sequence"/>
</dbReference>
<protein>
    <submittedName>
        <fullName evidence="1">Uncharacterized protein</fullName>
    </submittedName>
</protein>
<sequence length="94" mass="11294">MIHSLRLPYFFFKSEAIRRNYYSTQILLNPFQLREQASWFLRFPLLRCFSLIETHFNGCHFSQPKLKKRNQKYACNEERLQSASLEAMVNTRGS</sequence>
<gene>
    <name evidence="1" type="ORF">VNO77_15345</name>
</gene>
<proteinExistence type="predicted"/>
<name>A0AAN9QSB6_CANGL</name>
<organism evidence="1 2">
    <name type="scientific">Canavalia gladiata</name>
    <name type="common">Sword bean</name>
    <name type="synonym">Dolichos gladiatus</name>
    <dbReference type="NCBI Taxonomy" id="3824"/>
    <lineage>
        <taxon>Eukaryota</taxon>
        <taxon>Viridiplantae</taxon>
        <taxon>Streptophyta</taxon>
        <taxon>Embryophyta</taxon>
        <taxon>Tracheophyta</taxon>
        <taxon>Spermatophyta</taxon>
        <taxon>Magnoliopsida</taxon>
        <taxon>eudicotyledons</taxon>
        <taxon>Gunneridae</taxon>
        <taxon>Pentapetalae</taxon>
        <taxon>rosids</taxon>
        <taxon>fabids</taxon>
        <taxon>Fabales</taxon>
        <taxon>Fabaceae</taxon>
        <taxon>Papilionoideae</taxon>
        <taxon>50 kb inversion clade</taxon>
        <taxon>NPAAA clade</taxon>
        <taxon>indigoferoid/millettioid clade</taxon>
        <taxon>Phaseoleae</taxon>
        <taxon>Canavalia</taxon>
    </lineage>
</organism>